<comment type="caution">
    <text evidence="3">The sequence shown here is derived from an EMBL/GenBank/DDBJ whole genome shotgun (WGS) entry which is preliminary data.</text>
</comment>
<gene>
    <name evidence="3" type="ORF">ACFQ22_07615</name>
</gene>
<dbReference type="PANTHER" id="PTHR21198:SF7">
    <property type="entry name" value="ASPARTATE-GLUTAMATE RACEMASE FAMILY"/>
    <property type="match status" value="1"/>
</dbReference>
<evidence type="ECO:0000256" key="2">
    <source>
        <dbReference type="ARBA" id="ARBA00023235"/>
    </source>
</evidence>
<dbReference type="EMBL" id="JBHTLH010000019">
    <property type="protein sequence ID" value="MFD1125219.1"/>
    <property type="molecule type" value="Genomic_DNA"/>
</dbReference>
<reference evidence="4" key="1">
    <citation type="journal article" date="2019" name="Int. J. Syst. Evol. Microbiol.">
        <title>The Global Catalogue of Microorganisms (GCM) 10K type strain sequencing project: providing services to taxonomists for standard genome sequencing and annotation.</title>
        <authorList>
            <consortium name="The Broad Institute Genomics Platform"/>
            <consortium name="The Broad Institute Genome Sequencing Center for Infectious Disease"/>
            <person name="Wu L."/>
            <person name="Ma J."/>
        </authorList>
    </citation>
    <scope>NUCLEOTIDE SEQUENCE [LARGE SCALE GENOMIC DNA]</scope>
    <source>
        <strain evidence="4">CCUG 71848</strain>
    </source>
</reference>
<dbReference type="Proteomes" id="UP001597156">
    <property type="component" value="Unassembled WGS sequence"/>
</dbReference>
<dbReference type="Pfam" id="PF01177">
    <property type="entry name" value="Asp_Glu_race"/>
    <property type="match status" value="1"/>
</dbReference>
<keyword evidence="2" id="KW-0413">Isomerase</keyword>
<comment type="similarity">
    <text evidence="1">Belongs to the aspartate/glutamate racemases family.</text>
</comment>
<dbReference type="SUPFAM" id="SSF53681">
    <property type="entry name" value="Aspartate/glutamate racemase"/>
    <property type="match status" value="2"/>
</dbReference>
<keyword evidence="4" id="KW-1185">Reference proteome</keyword>
<evidence type="ECO:0000256" key="1">
    <source>
        <dbReference type="ARBA" id="ARBA00007847"/>
    </source>
</evidence>
<protein>
    <submittedName>
        <fullName evidence="3">Aspartate/glutamate racemase family protein</fullName>
    </submittedName>
</protein>
<sequence length="230" mass="25888">MEKLGILGGMGPESTLEYYKKIVYQYEKRMGRQVFPNLNIESIDIFAMLALCQQKRYEELTKMLVGGIDKLAQAGATVGLMAANTPHIVFDQVQKQSPIPLISILTATLSQIKQHHQTTVGLLGTDFTMKQGFFEKPFLENQIKVVLPTDQDIPKVNHFIVNELEQGIIKESTKQYLKKVVGNMIATSRIEGLILGCTEIPLILSQADFKITVYDTTQIHVNRAVDYLMK</sequence>
<dbReference type="PROSITE" id="PS00924">
    <property type="entry name" value="ASP_GLU_RACEMASE_2"/>
    <property type="match status" value="1"/>
</dbReference>
<evidence type="ECO:0000313" key="4">
    <source>
        <dbReference type="Proteomes" id="UP001597156"/>
    </source>
</evidence>
<dbReference type="InterPro" id="IPR004380">
    <property type="entry name" value="Asp_race"/>
</dbReference>
<dbReference type="RefSeq" id="WP_121978139.1">
    <property type="nucleotide sequence ID" value="NZ_JBHTLH010000019.1"/>
</dbReference>
<evidence type="ECO:0000313" key="3">
    <source>
        <dbReference type="EMBL" id="MFD1125219.1"/>
    </source>
</evidence>
<accession>A0ABW3PJ17</accession>
<organism evidence="3 4">
    <name type="scientific">Lentilactobacillus raoultii</name>
    <dbReference type="NCBI Taxonomy" id="1987503"/>
    <lineage>
        <taxon>Bacteria</taxon>
        <taxon>Bacillati</taxon>
        <taxon>Bacillota</taxon>
        <taxon>Bacilli</taxon>
        <taxon>Lactobacillales</taxon>
        <taxon>Lactobacillaceae</taxon>
        <taxon>Lentilactobacillus</taxon>
    </lineage>
</organism>
<dbReference type="InterPro" id="IPR033134">
    <property type="entry name" value="Asp/Glu_racemase_AS_2"/>
</dbReference>
<dbReference type="InterPro" id="IPR015942">
    <property type="entry name" value="Asp/Glu/hydantoin_racemase"/>
</dbReference>
<dbReference type="PANTHER" id="PTHR21198">
    <property type="entry name" value="GLUTAMATE RACEMASE"/>
    <property type="match status" value="1"/>
</dbReference>
<proteinExistence type="inferred from homology"/>
<dbReference type="Gene3D" id="3.40.50.1860">
    <property type="match status" value="2"/>
</dbReference>
<name>A0ABW3PJ17_9LACO</name>
<dbReference type="InterPro" id="IPR001920">
    <property type="entry name" value="Asp/Glu_race"/>
</dbReference>
<dbReference type="NCBIfam" id="TIGR00035">
    <property type="entry name" value="asp_race"/>
    <property type="match status" value="1"/>
</dbReference>